<comment type="subunit">
    <text evidence="6">Component of the GINS complex.</text>
</comment>
<dbReference type="Gene3D" id="1.20.58.2050">
    <property type="match status" value="1"/>
</dbReference>
<evidence type="ECO:0000256" key="4">
    <source>
        <dbReference type="ARBA" id="ARBA00023242"/>
    </source>
</evidence>
<dbReference type="EMBL" id="JAVRJZ010000004">
    <property type="protein sequence ID" value="KAK2723447.1"/>
    <property type="molecule type" value="Genomic_DNA"/>
</dbReference>
<comment type="function">
    <text evidence="5">Required for correct functioning of the GINS complex, a complex that plays an essential role in the initiation of DNA replication, and progression of DNA replication forks. GINS complex is a core component of CDC45-MCM-GINS (CMG) helicase, the molecular machine that unwinds template DNA during replication, and around which the replisome is built.</text>
</comment>
<dbReference type="EMBL" id="JAVRJZ010000004">
    <property type="protein sequence ID" value="KAK2723449.1"/>
    <property type="molecule type" value="Genomic_DNA"/>
</dbReference>
<comment type="subcellular location">
    <subcellularLocation>
        <location evidence="1 6">Nucleus</location>
    </subcellularLocation>
</comment>
<evidence type="ECO:0000256" key="3">
    <source>
        <dbReference type="ARBA" id="ARBA00022705"/>
    </source>
</evidence>
<dbReference type="GO" id="GO:1902975">
    <property type="term" value="P:mitotic DNA replication initiation"/>
    <property type="evidence" value="ECO:0007669"/>
    <property type="project" value="TreeGrafter"/>
</dbReference>
<keyword evidence="3 6" id="KW-0235">DNA replication</keyword>
<keyword evidence="10" id="KW-1185">Reference proteome</keyword>
<evidence type="ECO:0000256" key="1">
    <source>
        <dbReference type="ARBA" id="ARBA00004123"/>
    </source>
</evidence>
<evidence type="ECO:0000256" key="2">
    <source>
        <dbReference type="ARBA" id="ARBA00006343"/>
    </source>
</evidence>
<dbReference type="SUPFAM" id="SSF158573">
    <property type="entry name" value="GINS helical bundle-like"/>
    <property type="match status" value="1"/>
</dbReference>
<dbReference type="EMBL" id="JAVRJZ010000004">
    <property type="protein sequence ID" value="KAK2723448.1"/>
    <property type="molecule type" value="Genomic_DNA"/>
</dbReference>
<reference evidence="9" key="1">
    <citation type="submission" date="2023-07" db="EMBL/GenBank/DDBJ databases">
        <title>Chromosome-level genome assembly of Artemia franciscana.</title>
        <authorList>
            <person name="Jo E."/>
        </authorList>
    </citation>
    <scope>NUCLEOTIDE SEQUENCE</scope>
    <source>
        <tissue evidence="9">Whole body</tissue>
    </source>
</reference>
<evidence type="ECO:0000256" key="6">
    <source>
        <dbReference type="RuleBase" id="RU367161"/>
    </source>
</evidence>
<name>A0AA88LAP1_ARTSF</name>
<proteinExistence type="inferred from homology"/>
<protein>
    <recommendedName>
        <fullName evidence="6">DNA replication complex GINS protein PSF3</fullName>
    </recommendedName>
</protein>
<dbReference type="Proteomes" id="UP001187531">
    <property type="component" value="Unassembled WGS sequence"/>
</dbReference>
<dbReference type="Pfam" id="PF05916">
    <property type="entry name" value="Sld5"/>
    <property type="match status" value="1"/>
</dbReference>
<dbReference type="Pfam" id="PF22466">
    <property type="entry name" value="PSF3_N"/>
    <property type="match status" value="1"/>
</dbReference>
<organism evidence="9 10">
    <name type="scientific">Artemia franciscana</name>
    <name type="common">Brine shrimp</name>
    <name type="synonym">Artemia sanfranciscana</name>
    <dbReference type="NCBI Taxonomy" id="6661"/>
    <lineage>
        <taxon>Eukaryota</taxon>
        <taxon>Metazoa</taxon>
        <taxon>Ecdysozoa</taxon>
        <taxon>Arthropoda</taxon>
        <taxon>Crustacea</taxon>
        <taxon>Branchiopoda</taxon>
        <taxon>Anostraca</taxon>
        <taxon>Artemiidae</taxon>
        <taxon>Artemia</taxon>
    </lineage>
</organism>
<keyword evidence="4 6" id="KW-0539">Nucleus</keyword>
<comment type="similarity">
    <text evidence="2 6">Belongs to the GINS3/PSF3 family.</text>
</comment>
<evidence type="ECO:0000313" key="10">
    <source>
        <dbReference type="Proteomes" id="UP001187531"/>
    </source>
</evidence>
<sequence>MNLELVYCPNYFSIDDIAATEERVLCKFERPVLKLGSLDPSSDSPDVVAGTKLELPFWLASFLFKQRIVSIEVPKFYKDYYREILNADPSVVDLKKWGPHYYELGLHLQRLNIREQSDIRKILYDALRLRTRNILDSSLHSRQEEQGNVSSILDSLEKKLYEAGRKAALQFESWLTGESEKIVASSLIEKSRKRKLAEIE</sequence>
<accession>A0AA88LAP1</accession>
<feature type="domain" description="GINS subunit" evidence="7">
    <location>
        <begin position="81"/>
        <end position="175"/>
    </location>
</feature>
<dbReference type="CDD" id="cd21693">
    <property type="entry name" value="GINS_B_Psf3"/>
    <property type="match status" value="1"/>
</dbReference>
<evidence type="ECO:0000256" key="5">
    <source>
        <dbReference type="ARBA" id="ARBA00045258"/>
    </source>
</evidence>
<dbReference type="PANTHER" id="PTHR22768:SF0">
    <property type="entry name" value="DNA REPLICATION COMPLEX GINS PROTEIN PSF3"/>
    <property type="match status" value="1"/>
</dbReference>
<dbReference type="AlphaFoldDB" id="A0AA88LAP1"/>
<dbReference type="InterPro" id="IPR038437">
    <property type="entry name" value="GINS_Psf3_sf"/>
</dbReference>
<dbReference type="EMBL" id="JAVRJZ010000004">
    <property type="protein sequence ID" value="KAK2723446.1"/>
    <property type="molecule type" value="Genomic_DNA"/>
</dbReference>
<dbReference type="InterPro" id="IPR010492">
    <property type="entry name" value="GINS_Psf3"/>
</dbReference>
<dbReference type="EMBL" id="JAVRJZ010000004">
    <property type="protein sequence ID" value="KAK2723450.1"/>
    <property type="molecule type" value="Genomic_DNA"/>
</dbReference>
<dbReference type="PANTHER" id="PTHR22768">
    <property type="entry name" value="DNA REPLICATION COMPLEX GINS PROTEIN PSF3"/>
    <property type="match status" value="1"/>
</dbReference>
<evidence type="ECO:0000259" key="8">
    <source>
        <dbReference type="Pfam" id="PF22466"/>
    </source>
</evidence>
<evidence type="ECO:0000313" key="9">
    <source>
        <dbReference type="EMBL" id="KAK2723447.1"/>
    </source>
</evidence>
<dbReference type="CDD" id="cd11713">
    <property type="entry name" value="GINS_A_psf3"/>
    <property type="match status" value="1"/>
</dbReference>
<dbReference type="GO" id="GO:0000811">
    <property type="term" value="C:GINS complex"/>
    <property type="evidence" value="ECO:0007669"/>
    <property type="project" value="UniProtKB-UniRule"/>
</dbReference>
<dbReference type="SUPFAM" id="SSF160059">
    <property type="entry name" value="PriA/YqbF domain"/>
    <property type="match status" value="1"/>
</dbReference>
<comment type="caution">
    <text evidence="9">The sequence shown here is derived from an EMBL/GenBank/DDBJ whole genome shotgun (WGS) entry which is preliminary data.</text>
</comment>
<comment type="function">
    <text evidence="6">The GINS complex plays an essential role in the initiation of DNA replication.</text>
</comment>
<dbReference type="InterPro" id="IPR055221">
    <property type="entry name" value="PSF3_N"/>
</dbReference>
<feature type="domain" description="DNA replication complex GINS protein PSF3 N-terminal" evidence="8">
    <location>
        <begin position="12"/>
        <end position="64"/>
    </location>
</feature>
<dbReference type="InterPro" id="IPR036224">
    <property type="entry name" value="GINS_bundle-like_dom_sf"/>
</dbReference>
<dbReference type="InterPro" id="IPR021151">
    <property type="entry name" value="GINS_A"/>
</dbReference>
<gene>
    <name evidence="9" type="ORF">QYM36_001949</name>
</gene>
<evidence type="ECO:0000259" key="7">
    <source>
        <dbReference type="Pfam" id="PF05916"/>
    </source>
</evidence>